<dbReference type="PANTHER" id="PTHR38467:SF1">
    <property type="entry name" value="CONJUGATIVE TRANSFER: ASSEMBLY"/>
    <property type="match status" value="1"/>
</dbReference>
<name>A0A4Q0NU58_9FLAO</name>
<dbReference type="PANTHER" id="PTHR38467">
    <property type="match status" value="1"/>
</dbReference>
<dbReference type="RefSeq" id="WP_128760762.1">
    <property type="nucleotide sequence ID" value="NZ_QOVI01000003.1"/>
</dbReference>
<organism evidence="2 3">
    <name type="scientific">Leeuwenhoekiella aestuarii</name>
    <dbReference type="NCBI Taxonomy" id="2249426"/>
    <lineage>
        <taxon>Bacteria</taxon>
        <taxon>Pseudomonadati</taxon>
        <taxon>Bacteroidota</taxon>
        <taxon>Flavobacteriia</taxon>
        <taxon>Flavobacteriales</taxon>
        <taxon>Flavobacteriaceae</taxon>
        <taxon>Leeuwenhoekiella</taxon>
    </lineage>
</organism>
<dbReference type="InterPro" id="IPR053155">
    <property type="entry name" value="F-pilin_assembly_TraC"/>
</dbReference>
<accession>A0A4Q0NU58</accession>
<gene>
    <name evidence="2" type="ORF">DSM04_10342</name>
</gene>
<protein>
    <recommendedName>
        <fullName evidence="1">TraG N-terminal Bacteroidetes domain-containing protein</fullName>
    </recommendedName>
</protein>
<dbReference type="InterPro" id="IPR024451">
    <property type="entry name" value="TraG_N_Bacteroidetes"/>
</dbReference>
<dbReference type="EMBL" id="QOVI01000003">
    <property type="protein sequence ID" value="RXG15155.1"/>
    <property type="molecule type" value="Genomic_DNA"/>
</dbReference>
<evidence type="ECO:0000259" key="1">
    <source>
        <dbReference type="Pfam" id="PF12991"/>
    </source>
</evidence>
<keyword evidence="3" id="KW-1185">Reference proteome</keyword>
<dbReference type="OrthoDB" id="1430596at2"/>
<proteinExistence type="predicted"/>
<comment type="caution">
    <text evidence="2">The sequence shown here is derived from an EMBL/GenBank/DDBJ whole genome shotgun (WGS) entry which is preliminary data.</text>
</comment>
<dbReference type="AlphaFoldDB" id="A0A4Q0NU58"/>
<evidence type="ECO:0000313" key="2">
    <source>
        <dbReference type="EMBL" id="RXG15155.1"/>
    </source>
</evidence>
<dbReference type="Pfam" id="PF12991">
    <property type="entry name" value="DUF3875"/>
    <property type="match status" value="1"/>
</dbReference>
<evidence type="ECO:0000313" key="3">
    <source>
        <dbReference type="Proteomes" id="UP000289821"/>
    </source>
</evidence>
<feature type="domain" description="TraG N-terminal Bacteroidetes" evidence="1">
    <location>
        <begin position="10"/>
        <end position="50"/>
    </location>
</feature>
<reference evidence="2 3" key="1">
    <citation type="submission" date="2018-07" db="EMBL/GenBank/DDBJ databases">
        <title>Leeuwenhoekiella genomics.</title>
        <authorList>
            <person name="Tahon G."/>
            <person name="Willems A."/>
        </authorList>
    </citation>
    <scope>NUCLEOTIDE SEQUENCE [LARGE SCALE GENOMIC DNA]</scope>
    <source>
        <strain evidence="2 3">R-50232</strain>
    </source>
</reference>
<dbReference type="Proteomes" id="UP000289821">
    <property type="component" value="Unassembled WGS sequence"/>
</dbReference>
<sequence>MTYKTQLIQPIAALESNILFTSNGDVVWCYEGHLPEIYSLSEKDYEALHACWFQAVKTLPAGTIIHKQDCYQQKEYCAEELPNTSFLEQATRSHFRGRKYLTHRCYVFFIFTKNKSLTRAHYINPFKNSNKAIPKQLDDALLHFKAAVEDAVAFINTSRKMAVEPLDAAAIETLTRSYFNGYNTDVDTDIVLDNNQVIIGDHYFDALAVTNETCFGEAVQTSTINEKFSTDSYVFHKGFIDGLGLALDENHMVNQILILDDKHKWRKLLDKKVEELNKSSNFGTQNKVVLGKIQDILEQINTDETSRVSGLTATKLLQVLLYLFTLRTHFS</sequence>